<dbReference type="EMBL" id="AP024718">
    <property type="protein sequence ID" value="BCX87953.1"/>
    <property type="molecule type" value="Genomic_DNA"/>
</dbReference>
<dbReference type="AlphaFoldDB" id="A0AAU9CCI6"/>
<keyword evidence="2" id="KW-1185">Reference proteome</keyword>
<protein>
    <submittedName>
        <fullName evidence="1">Uncharacterized protein</fullName>
    </submittedName>
</protein>
<evidence type="ECO:0000313" key="2">
    <source>
        <dbReference type="Proteomes" id="UP001321450"/>
    </source>
</evidence>
<organism evidence="1 2">
    <name type="scientific">Methylomarinovum tepidoasis</name>
    <dbReference type="NCBI Taxonomy" id="2840183"/>
    <lineage>
        <taxon>Bacteria</taxon>
        <taxon>Pseudomonadati</taxon>
        <taxon>Pseudomonadota</taxon>
        <taxon>Gammaproteobacteria</taxon>
        <taxon>Methylococcales</taxon>
        <taxon>Methylothermaceae</taxon>
        <taxon>Methylomarinovum</taxon>
    </lineage>
</organism>
<proteinExistence type="predicted"/>
<evidence type="ECO:0000313" key="1">
    <source>
        <dbReference type="EMBL" id="BCX87953.1"/>
    </source>
</evidence>
<sequence>MAWVLYLGNDCQRLYRTGLGRWACVWEGREAPARRPPAWKSVRKLRLVVDLIEEEFRLEHLPHVGGRDHQALARRRARQLFQDVAWVRTEKLGRESSGRRDDQMLFTAIRGSRVLEGWLACLADWRVQVLGLWSLPQLVEDALLPKRFEGLRLLVYAHAEALALRHDFIRGGRLAFSRLTLVSRREALVEEVVEESDRTWRYLSRLLHLPEEKKIQFAAAPALLEELAAATEAPGWQVEEYPLAANDLPGAAACLLGRQIWRRPHYYRCRQGAAFFPAGAYGVSLLALLGSGLYAGYAWERSQTLAQEAARLAREQGALRRSLERMPPVPSVDGFTPRQIEDFLTRYDRLRQERITPERVLEPLAQVLDRFPRWTLTDLVWEPEKQGEEEEEEEMRVILTLTHPSTADPRRLALGLNHLLQALASQPGLTAARLLESDPPLTEGVSLSGEIGAGQEGNAGMATFKIQVSLVSADEGE</sequence>
<dbReference type="KEGG" id="meiy:MIN45_P0320"/>
<dbReference type="Proteomes" id="UP001321450">
    <property type="component" value="Chromosome"/>
</dbReference>
<gene>
    <name evidence="1" type="ORF">MIN45_P0320</name>
</gene>
<name>A0AAU9CCI6_9GAMM</name>
<reference evidence="2" key="1">
    <citation type="journal article" date="2024" name="Int. J. Syst. Evol. Microbiol.">
        <title>Methylomarinovum tepidoasis sp. nov., a moderately thermophilic methanotroph of the family Methylothermaceae isolated from a deep-sea hydrothermal field.</title>
        <authorList>
            <person name="Hirayama H."/>
            <person name="Takaki Y."/>
            <person name="Abe M."/>
            <person name="Miyazaki M."/>
            <person name="Uematsu K."/>
            <person name="Matsui Y."/>
            <person name="Takai K."/>
        </authorList>
    </citation>
    <scope>NUCLEOTIDE SEQUENCE [LARGE SCALE GENOMIC DNA]</scope>
    <source>
        <strain evidence="2">IN45</strain>
    </source>
</reference>
<accession>A0AAU9CCI6</accession>